<reference evidence="2 3" key="1">
    <citation type="journal article" date="2019" name="Int. J. Syst. Evol. Microbiol.">
        <title>The Global Catalogue of Microorganisms (GCM) 10K type strain sequencing project: providing services to taxonomists for standard genome sequencing and annotation.</title>
        <authorList>
            <consortium name="The Broad Institute Genomics Platform"/>
            <consortium name="The Broad Institute Genome Sequencing Center for Infectious Disease"/>
            <person name="Wu L."/>
            <person name="Ma J."/>
        </authorList>
    </citation>
    <scope>NUCLEOTIDE SEQUENCE [LARGE SCALE GENOMIC DNA]</scope>
    <source>
        <strain evidence="2 3">JCM 15089</strain>
    </source>
</reference>
<sequence>MMFEYRTFKKAILAASFAVAAFAGATTAASAHQSYTRCDSDGDRCWRVICDDDGDDCRRVPLDRDRYSYWNNRYRYGQYGQSYGDRSYDNRRHGRWVCDDDGDRCRWVATSWSWWGGR</sequence>
<evidence type="ECO:0008006" key="4">
    <source>
        <dbReference type="Google" id="ProtNLM"/>
    </source>
</evidence>
<evidence type="ECO:0000313" key="2">
    <source>
        <dbReference type="EMBL" id="GAA0564985.1"/>
    </source>
</evidence>
<keyword evidence="3" id="KW-1185">Reference proteome</keyword>
<dbReference type="RefSeq" id="WP_166933649.1">
    <property type="nucleotide sequence ID" value="NZ_BAAADD010000003.1"/>
</dbReference>
<keyword evidence="1" id="KW-0732">Signal</keyword>
<name>A0ABN1EEH6_9PROT</name>
<evidence type="ECO:0000313" key="3">
    <source>
        <dbReference type="Proteomes" id="UP001499951"/>
    </source>
</evidence>
<protein>
    <recommendedName>
        <fullName evidence="4">Secreted protein</fullName>
    </recommendedName>
</protein>
<evidence type="ECO:0000256" key="1">
    <source>
        <dbReference type="SAM" id="SignalP"/>
    </source>
</evidence>
<accession>A0ABN1EEH6</accession>
<proteinExistence type="predicted"/>
<comment type="caution">
    <text evidence="2">The sequence shown here is derived from an EMBL/GenBank/DDBJ whole genome shotgun (WGS) entry which is preliminary data.</text>
</comment>
<dbReference type="Proteomes" id="UP001499951">
    <property type="component" value="Unassembled WGS sequence"/>
</dbReference>
<feature type="signal peptide" evidence="1">
    <location>
        <begin position="1"/>
        <end position="25"/>
    </location>
</feature>
<organism evidence="2 3">
    <name type="scientific">Rhizomicrobium electricum</name>
    <dbReference type="NCBI Taxonomy" id="480070"/>
    <lineage>
        <taxon>Bacteria</taxon>
        <taxon>Pseudomonadati</taxon>
        <taxon>Pseudomonadota</taxon>
        <taxon>Alphaproteobacteria</taxon>
        <taxon>Micropepsales</taxon>
        <taxon>Micropepsaceae</taxon>
        <taxon>Rhizomicrobium</taxon>
    </lineage>
</organism>
<feature type="chain" id="PRO_5045708082" description="Secreted protein" evidence="1">
    <location>
        <begin position="26"/>
        <end position="118"/>
    </location>
</feature>
<dbReference type="EMBL" id="BAAADD010000003">
    <property type="protein sequence ID" value="GAA0564985.1"/>
    <property type="molecule type" value="Genomic_DNA"/>
</dbReference>
<gene>
    <name evidence="2" type="ORF">GCM10008942_11670</name>
</gene>